<feature type="region of interest" description="Disordered" evidence="6">
    <location>
        <begin position="1"/>
        <end position="28"/>
    </location>
</feature>
<evidence type="ECO:0000256" key="1">
    <source>
        <dbReference type="ARBA" id="ARBA00004173"/>
    </source>
</evidence>
<feature type="coiled-coil region" evidence="5">
    <location>
        <begin position="32"/>
        <end position="59"/>
    </location>
</feature>
<evidence type="ECO:0000256" key="5">
    <source>
        <dbReference type="SAM" id="Coils"/>
    </source>
</evidence>
<proteinExistence type="inferred from homology"/>
<dbReference type="Gene3D" id="1.20.5.500">
    <property type="entry name" value="Single helix bin"/>
    <property type="match status" value="1"/>
</dbReference>
<accession>A0A1E4TFL1</accession>
<keyword evidence="8" id="KW-1185">Reference proteome</keyword>
<comment type="function">
    <text evidence="4">Inhibits the enzyme activity of ATPase.</text>
</comment>
<evidence type="ECO:0000313" key="7">
    <source>
        <dbReference type="EMBL" id="ODV90561.1"/>
    </source>
</evidence>
<gene>
    <name evidence="7" type="ORF">CANCADRAFT_2291</name>
</gene>
<keyword evidence="3" id="KW-0496">Mitochondrion</keyword>
<comment type="subcellular location">
    <subcellularLocation>
        <location evidence="1">Mitochondrion</location>
    </subcellularLocation>
</comment>
<dbReference type="SUPFAM" id="SSF64602">
    <property type="entry name" value="F1 ATPase inhibitor, IF1, C-terminal domain"/>
    <property type="match status" value="1"/>
</dbReference>
<reference evidence="8" key="1">
    <citation type="submission" date="2016-02" db="EMBL/GenBank/DDBJ databases">
        <title>Comparative genomics of biotechnologically important yeasts.</title>
        <authorList>
            <consortium name="DOE Joint Genome Institute"/>
            <person name="Riley R."/>
            <person name="Haridas S."/>
            <person name="Wolfe K.H."/>
            <person name="Lopes M.R."/>
            <person name="Hittinger C.T."/>
            <person name="Goker M."/>
            <person name="Salamov A."/>
            <person name="Wisecaver J."/>
            <person name="Long T.M."/>
            <person name="Aerts A.L."/>
            <person name="Barry K."/>
            <person name="Choi C."/>
            <person name="Clum A."/>
            <person name="Coughlan A.Y."/>
            <person name="Deshpande S."/>
            <person name="Douglass A.P."/>
            <person name="Hanson S.J."/>
            <person name="Klenk H.-P."/>
            <person name="Labutti K."/>
            <person name="Lapidus A."/>
            <person name="Lindquist E."/>
            <person name="Lipzen A."/>
            <person name="Meier-Kolthoff J.P."/>
            <person name="Ohm R.A."/>
            <person name="Otillar R.P."/>
            <person name="Pangilinan J."/>
            <person name="Peng Y."/>
            <person name="Rokas A."/>
            <person name="Rosa C.A."/>
            <person name="Scheuner C."/>
            <person name="Sibirny A.A."/>
            <person name="Slot J.C."/>
            <person name="Stielow J.B."/>
            <person name="Sun H."/>
            <person name="Kurtzman C.P."/>
            <person name="Blackwell M."/>
            <person name="Jeffries T.W."/>
            <person name="Grigoriev I.V."/>
        </authorList>
    </citation>
    <scope>NUCLEOTIDE SEQUENCE [LARGE SCALE GENOMIC DNA]</scope>
    <source>
        <strain evidence="8">NRRL Y-17796</strain>
    </source>
</reference>
<feature type="compositionally biased region" description="Basic and acidic residues" evidence="6">
    <location>
        <begin position="19"/>
        <end position="28"/>
    </location>
</feature>
<organism evidence="7 8">
    <name type="scientific">Tortispora caseinolytica NRRL Y-17796</name>
    <dbReference type="NCBI Taxonomy" id="767744"/>
    <lineage>
        <taxon>Eukaryota</taxon>
        <taxon>Fungi</taxon>
        <taxon>Dikarya</taxon>
        <taxon>Ascomycota</taxon>
        <taxon>Saccharomycotina</taxon>
        <taxon>Trigonopsidomycetes</taxon>
        <taxon>Trigonopsidales</taxon>
        <taxon>Trigonopsidaceae</taxon>
        <taxon>Tortispora</taxon>
    </lineage>
</organism>
<comment type="similarity">
    <text evidence="2 4">Belongs to the ATPase inhibitor family.</text>
</comment>
<protein>
    <recommendedName>
        <fullName evidence="4">ATPase inhibitor, mitochondrial</fullName>
    </recommendedName>
</protein>
<dbReference type="Proteomes" id="UP000095023">
    <property type="component" value="Unassembled WGS sequence"/>
</dbReference>
<dbReference type="OrthoDB" id="5532350at2759"/>
<dbReference type="GO" id="GO:0005739">
    <property type="term" value="C:mitochondrion"/>
    <property type="evidence" value="ECO:0007669"/>
    <property type="project" value="UniProtKB-SubCell"/>
</dbReference>
<dbReference type="GO" id="GO:0042030">
    <property type="term" value="F:ATPase inhibitor activity"/>
    <property type="evidence" value="ECO:0007669"/>
    <property type="project" value="InterPro"/>
</dbReference>
<sequence>MLFYAAGDTGAPRSSGDSFTKREKAQEDMYVREKEKEKLDKLKQALAKHRKELDEISKQIDQLGE</sequence>
<dbReference type="AlphaFoldDB" id="A0A1E4TFL1"/>
<dbReference type="InterPro" id="IPR007648">
    <property type="entry name" value="ATPase_inhibitor_mt"/>
</dbReference>
<keyword evidence="5" id="KW-0175">Coiled coil</keyword>
<evidence type="ECO:0000256" key="4">
    <source>
        <dbReference type="RuleBase" id="RU368087"/>
    </source>
</evidence>
<name>A0A1E4TFL1_9ASCO</name>
<dbReference type="Pfam" id="PF04568">
    <property type="entry name" value="IATP"/>
    <property type="match status" value="1"/>
</dbReference>
<dbReference type="EMBL" id="KV453842">
    <property type="protein sequence ID" value="ODV90561.1"/>
    <property type="molecule type" value="Genomic_DNA"/>
</dbReference>
<evidence type="ECO:0000313" key="8">
    <source>
        <dbReference type="Proteomes" id="UP000095023"/>
    </source>
</evidence>
<evidence type="ECO:0000256" key="6">
    <source>
        <dbReference type="SAM" id="MobiDB-lite"/>
    </source>
</evidence>
<evidence type="ECO:0000256" key="3">
    <source>
        <dbReference type="ARBA" id="ARBA00023128"/>
    </source>
</evidence>
<evidence type="ECO:0000256" key="2">
    <source>
        <dbReference type="ARBA" id="ARBA00010901"/>
    </source>
</evidence>